<proteinExistence type="predicted"/>
<accession>A0AAE4JXT1</accession>
<dbReference type="Proteomes" id="UP001268256">
    <property type="component" value="Unassembled WGS sequence"/>
</dbReference>
<sequence length="67" mass="7469">MTTQFITLELLQPPDPGQLISLITEELIKVGMPLRWAITELPELGMIRVEAVVTPIEISADRLCPAR</sequence>
<evidence type="ECO:0000313" key="2">
    <source>
        <dbReference type="Proteomes" id="UP001268256"/>
    </source>
</evidence>
<dbReference type="RefSeq" id="WP_322877487.1">
    <property type="nucleotide sequence ID" value="NZ_JAVMIP010000003.1"/>
</dbReference>
<comment type="caution">
    <text evidence="1">The sequence shown here is derived from an EMBL/GenBank/DDBJ whole genome shotgun (WGS) entry which is preliminary data.</text>
</comment>
<name>A0AAE4JXT1_9CYAN</name>
<protein>
    <submittedName>
        <fullName evidence="1">Uncharacterized protein</fullName>
    </submittedName>
</protein>
<dbReference type="EMBL" id="JAVMIP010000003">
    <property type="protein sequence ID" value="MDS3860204.1"/>
    <property type="molecule type" value="Genomic_DNA"/>
</dbReference>
<dbReference type="AlphaFoldDB" id="A0AAE4JXT1"/>
<keyword evidence="2" id="KW-1185">Reference proteome</keyword>
<organism evidence="1 2">
    <name type="scientific">Pseudocalidococcus azoricus BACA0444</name>
    <dbReference type="NCBI Taxonomy" id="2918990"/>
    <lineage>
        <taxon>Bacteria</taxon>
        <taxon>Bacillati</taxon>
        <taxon>Cyanobacteriota</taxon>
        <taxon>Cyanophyceae</taxon>
        <taxon>Acaryochloridales</taxon>
        <taxon>Thermosynechococcaceae</taxon>
        <taxon>Pseudocalidococcus</taxon>
        <taxon>Pseudocalidococcus azoricus</taxon>
    </lineage>
</organism>
<evidence type="ECO:0000313" key="1">
    <source>
        <dbReference type="EMBL" id="MDS3860204.1"/>
    </source>
</evidence>
<gene>
    <name evidence="1" type="ORF">RIF25_05235</name>
</gene>
<reference evidence="2" key="1">
    <citation type="submission" date="2023-07" db="EMBL/GenBank/DDBJ databases">
        <authorList>
            <person name="Luz R."/>
            <person name="Cordeiro R."/>
            <person name="Fonseca A."/>
            <person name="Goncalves V."/>
        </authorList>
    </citation>
    <scope>NUCLEOTIDE SEQUENCE [LARGE SCALE GENOMIC DNA]</scope>
    <source>
        <strain evidence="2">BACA0444</strain>
    </source>
</reference>